<name>A0A6B0SU15_9EURY</name>
<evidence type="ECO:0000313" key="2">
    <source>
        <dbReference type="EMBL" id="MXR42458.1"/>
    </source>
</evidence>
<accession>A0A6B0SU15</accession>
<feature type="domain" description="VOC" evidence="1">
    <location>
        <begin position="151"/>
        <end position="267"/>
    </location>
</feature>
<dbReference type="EMBL" id="WUUS01000009">
    <property type="protein sequence ID" value="MXR42458.1"/>
    <property type="molecule type" value="Genomic_DNA"/>
</dbReference>
<organism evidence="2 3">
    <name type="scientific">Halobaculum saliterrae</name>
    <dbReference type="NCBI Taxonomy" id="2073113"/>
    <lineage>
        <taxon>Archaea</taxon>
        <taxon>Methanobacteriati</taxon>
        <taxon>Methanobacteriota</taxon>
        <taxon>Stenosarchaea group</taxon>
        <taxon>Halobacteria</taxon>
        <taxon>Halobacteriales</taxon>
        <taxon>Haloferacaceae</taxon>
        <taxon>Halobaculum</taxon>
    </lineage>
</organism>
<dbReference type="Proteomes" id="UP000437065">
    <property type="component" value="Unassembled WGS sequence"/>
</dbReference>
<dbReference type="PANTHER" id="PTHR36110">
    <property type="entry name" value="RING-CLEAVING DIOXYGENASE MHQE-RELATED"/>
    <property type="match status" value="1"/>
</dbReference>
<dbReference type="RefSeq" id="WP_159668771.1">
    <property type="nucleotide sequence ID" value="NZ_WUUS01000009.1"/>
</dbReference>
<dbReference type="InterPro" id="IPR037523">
    <property type="entry name" value="VOC_core"/>
</dbReference>
<dbReference type="Pfam" id="PF00903">
    <property type="entry name" value="Glyoxalase"/>
    <property type="match status" value="2"/>
</dbReference>
<sequence>MLTDTPGIHHVTSMVGDAQTNLDFYVGTLGLRLVKRTVNHEDVLRHHLYYGNGAGDLGTVYTCFPYPNEPPGRRGRPQITAASFAVPEGSLDYWTDRLGDRGIDTERRSRFEESALRFEDPSGTRLELVAADQPVEPWSEGPVPERAAIRGIHGVTALPTNPFATATVLETLGFDLVAEDGDRIRYRAGGDHATVIDLLDRTAEFAREGSGSVHHVAVRVADEAELREWHDLFRERDIDVSRIRDRHYYKAIYVREPGGILIELSTEGPGFGVDESPESFGESLVLPPWAEEDREMIEGQLPPVEVPTGGRQA</sequence>
<dbReference type="AlphaFoldDB" id="A0A6B0SU15"/>
<comment type="caution">
    <text evidence="2">The sequence shown here is derived from an EMBL/GenBank/DDBJ whole genome shotgun (WGS) entry which is preliminary data.</text>
</comment>
<keyword evidence="2" id="KW-0560">Oxidoreductase</keyword>
<proteinExistence type="predicted"/>
<gene>
    <name evidence="2" type="ORF">GRX01_14055</name>
</gene>
<evidence type="ECO:0000259" key="1">
    <source>
        <dbReference type="PROSITE" id="PS51819"/>
    </source>
</evidence>
<dbReference type="SUPFAM" id="SSF54593">
    <property type="entry name" value="Glyoxalase/Bleomycin resistance protein/Dihydroxybiphenyl dioxygenase"/>
    <property type="match status" value="1"/>
</dbReference>
<keyword evidence="2" id="KW-0223">Dioxygenase</keyword>
<dbReference type="OrthoDB" id="9710at2157"/>
<dbReference type="PROSITE" id="PS51819">
    <property type="entry name" value="VOC"/>
    <property type="match status" value="2"/>
</dbReference>
<dbReference type="GO" id="GO:0051213">
    <property type="term" value="F:dioxygenase activity"/>
    <property type="evidence" value="ECO:0007669"/>
    <property type="project" value="UniProtKB-KW"/>
</dbReference>
<reference evidence="2 3" key="1">
    <citation type="submission" date="2019-12" db="EMBL/GenBank/DDBJ databases">
        <title>Isolation and characterization of three novel carbon monoxide-oxidizing members of Halobacteria from salione crusts and soils.</title>
        <authorList>
            <person name="Myers M.R."/>
            <person name="King G.M."/>
        </authorList>
    </citation>
    <scope>NUCLEOTIDE SEQUENCE [LARGE SCALE GENOMIC DNA]</scope>
    <source>
        <strain evidence="2 3">WSA2</strain>
    </source>
</reference>
<keyword evidence="3" id="KW-1185">Reference proteome</keyword>
<feature type="domain" description="VOC" evidence="1">
    <location>
        <begin position="7"/>
        <end position="131"/>
    </location>
</feature>
<dbReference type="InterPro" id="IPR052537">
    <property type="entry name" value="Extradiol_RC_dioxygenase"/>
</dbReference>
<dbReference type="PANTHER" id="PTHR36110:SF4">
    <property type="entry name" value="RING-CLEAVING DIOXYGENASE MHQA-RELATED"/>
    <property type="match status" value="1"/>
</dbReference>
<evidence type="ECO:0000313" key="3">
    <source>
        <dbReference type="Proteomes" id="UP000437065"/>
    </source>
</evidence>
<dbReference type="Gene3D" id="3.10.180.10">
    <property type="entry name" value="2,3-Dihydroxybiphenyl 1,2-Dioxygenase, domain 1"/>
    <property type="match status" value="2"/>
</dbReference>
<dbReference type="InterPro" id="IPR029068">
    <property type="entry name" value="Glyas_Bleomycin-R_OHBP_Dase"/>
</dbReference>
<protein>
    <submittedName>
        <fullName evidence="2">Ring-cleaving dioxygenase</fullName>
    </submittedName>
</protein>
<dbReference type="InterPro" id="IPR004360">
    <property type="entry name" value="Glyas_Fos-R_dOase_dom"/>
</dbReference>